<organism evidence="2 3">
    <name type="scientific">Candidatus Scalindua rubra</name>
    <dbReference type="NCBI Taxonomy" id="1872076"/>
    <lineage>
        <taxon>Bacteria</taxon>
        <taxon>Pseudomonadati</taxon>
        <taxon>Planctomycetota</taxon>
        <taxon>Candidatus Brocadiia</taxon>
        <taxon>Candidatus Brocadiales</taxon>
        <taxon>Candidatus Scalinduaceae</taxon>
        <taxon>Candidatus Scalindua</taxon>
    </lineage>
</organism>
<protein>
    <recommendedName>
        <fullName evidence="1">VWFA domain-containing protein</fullName>
    </recommendedName>
</protein>
<dbReference type="AlphaFoldDB" id="A0A1E3X3A6"/>
<evidence type="ECO:0000313" key="3">
    <source>
        <dbReference type="Proteomes" id="UP000094056"/>
    </source>
</evidence>
<dbReference type="SUPFAM" id="SSF53300">
    <property type="entry name" value="vWA-like"/>
    <property type="match status" value="1"/>
</dbReference>
<dbReference type="InterPro" id="IPR002035">
    <property type="entry name" value="VWF_A"/>
</dbReference>
<gene>
    <name evidence="2" type="ORF">SCARUB_04790</name>
</gene>
<dbReference type="Gene3D" id="3.40.50.410">
    <property type="entry name" value="von Willebrand factor, type A domain"/>
    <property type="match status" value="1"/>
</dbReference>
<dbReference type="InterPro" id="IPR036465">
    <property type="entry name" value="vWFA_dom_sf"/>
</dbReference>
<dbReference type="Proteomes" id="UP000094056">
    <property type="component" value="Unassembled WGS sequence"/>
</dbReference>
<proteinExistence type="predicted"/>
<accession>A0A1E3X3A6</accession>
<dbReference type="PROSITE" id="PS50234">
    <property type="entry name" value="VWFA"/>
    <property type="match status" value="1"/>
</dbReference>
<sequence>MFNGQKITILIDSERGKIMENEKERRWVCVEKPEEHKYDEPHDGFCPRCKEMGIDSILCEEVPLLEQPTVDAPPQPPLKGEHGLGIIVLDFSSSMTEDAFLHNHPAKKIELVSKALGSALSKARNMSNADNAYIAIIGFSTNAKLIDVYQASQLNEDPEYWVNFIKDEHEKQSDLTNITEALQIAYEIYRNALNGTFGSKYGAKGFSVGSQEVLLKDEEVRHVPNIRVFIYSDGEHNVGPFENPFEKDSFVPNMEGANGVISAFFGNSDAKGFSTVRNIAGTCPEHNLKGFIHIASFLL</sequence>
<name>A0A1E3X3A6_9BACT</name>
<evidence type="ECO:0000259" key="1">
    <source>
        <dbReference type="PROSITE" id="PS50234"/>
    </source>
</evidence>
<dbReference type="EMBL" id="MAYW01000284">
    <property type="protein sequence ID" value="ODS30098.1"/>
    <property type="molecule type" value="Genomic_DNA"/>
</dbReference>
<dbReference type="CDD" id="cd00198">
    <property type="entry name" value="vWFA"/>
    <property type="match status" value="1"/>
</dbReference>
<feature type="domain" description="VWFA" evidence="1">
    <location>
        <begin position="86"/>
        <end position="299"/>
    </location>
</feature>
<evidence type="ECO:0000313" key="2">
    <source>
        <dbReference type="EMBL" id="ODS30098.1"/>
    </source>
</evidence>
<comment type="caution">
    <text evidence="2">The sequence shown here is derived from an EMBL/GenBank/DDBJ whole genome shotgun (WGS) entry which is preliminary data.</text>
</comment>
<reference evidence="2 3" key="1">
    <citation type="submission" date="2016-07" db="EMBL/GenBank/DDBJ databases">
        <title>Draft genome of Scalindua rubra, obtained from a brine-seawater interface in the Red Sea, sheds light on salt adaptation in anammox bacteria.</title>
        <authorList>
            <person name="Speth D.R."/>
            <person name="Lagkouvardos I."/>
            <person name="Wang Y."/>
            <person name="Qian P.-Y."/>
            <person name="Dutilh B.E."/>
            <person name="Jetten M.S."/>
        </authorList>
    </citation>
    <scope>NUCLEOTIDE SEQUENCE [LARGE SCALE GENOMIC DNA]</scope>
    <source>
        <strain evidence="2">BSI-1</strain>
    </source>
</reference>